<dbReference type="Pfam" id="PF00849">
    <property type="entry name" value="PseudoU_synth_2"/>
    <property type="match status" value="1"/>
</dbReference>
<dbReference type="InterPro" id="IPR000748">
    <property type="entry name" value="PsdUridine_synth_RsuA/RluB/E/F"/>
</dbReference>
<comment type="similarity">
    <text evidence="1 5">Belongs to the pseudouridine synthase RsuA family.</text>
</comment>
<evidence type="ECO:0000256" key="1">
    <source>
        <dbReference type="ARBA" id="ARBA00008348"/>
    </source>
</evidence>
<dbReference type="GO" id="GO:0003723">
    <property type="term" value="F:RNA binding"/>
    <property type="evidence" value="ECO:0007669"/>
    <property type="project" value="UniProtKB-KW"/>
</dbReference>
<evidence type="ECO:0000256" key="3">
    <source>
        <dbReference type="ARBA" id="ARBA00023235"/>
    </source>
</evidence>
<organism evidence="7 8">
    <name type="scientific">Sharpea porci</name>
    <dbReference type="NCBI Taxonomy" id="2652286"/>
    <lineage>
        <taxon>Bacteria</taxon>
        <taxon>Bacillati</taxon>
        <taxon>Bacillota</taxon>
        <taxon>Erysipelotrichia</taxon>
        <taxon>Erysipelotrichales</taxon>
        <taxon>Coprobacillaceae</taxon>
        <taxon>Sharpea</taxon>
    </lineage>
</organism>
<evidence type="ECO:0000259" key="6">
    <source>
        <dbReference type="SMART" id="SM00363"/>
    </source>
</evidence>
<dbReference type="InterPro" id="IPR018496">
    <property type="entry name" value="PsdUridine_synth_RsuA/RluB_CS"/>
</dbReference>
<keyword evidence="3 5" id="KW-0413">Isomerase</keyword>
<dbReference type="PANTHER" id="PTHR47683">
    <property type="entry name" value="PSEUDOURIDINE SYNTHASE FAMILY PROTEIN-RELATED"/>
    <property type="match status" value="1"/>
</dbReference>
<keyword evidence="2 4" id="KW-0694">RNA-binding</keyword>
<dbReference type="InterPro" id="IPR020094">
    <property type="entry name" value="TruA/RsuA/RluB/E/F_N"/>
</dbReference>
<dbReference type="SUPFAM" id="SSF55120">
    <property type="entry name" value="Pseudouridine synthase"/>
    <property type="match status" value="1"/>
</dbReference>
<dbReference type="PROSITE" id="PS01149">
    <property type="entry name" value="PSI_RSU"/>
    <property type="match status" value="1"/>
</dbReference>
<dbReference type="InterPro" id="IPR050343">
    <property type="entry name" value="RsuA_PseudoU_synthase"/>
</dbReference>
<reference evidence="7 8" key="1">
    <citation type="submission" date="2019-08" db="EMBL/GenBank/DDBJ databases">
        <title>In-depth cultivation of the pig gut microbiome towards novel bacterial diversity and tailored functional studies.</title>
        <authorList>
            <person name="Wylensek D."/>
            <person name="Hitch T.C.A."/>
            <person name="Clavel T."/>
        </authorList>
    </citation>
    <scope>NUCLEOTIDE SEQUENCE [LARGE SCALE GENOMIC DNA]</scope>
    <source>
        <strain evidence="7 8">CA-Schmier-601-WT-3</strain>
    </source>
</reference>
<dbReference type="NCBIfam" id="TIGR00093">
    <property type="entry name" value="pseudouridine synthase"/>
    <property type="match status" value="1"/>
</dbReference>
<proteinExistence type="inferred from homology"/>
<dbReference type="InterPro" id="IPR002942">
    <property type="entry name" value="S4_RNA-bd"/>
</dbReference>
<gene>
    <name evidence="7" type="ORF">FYJ79_02250</name>
</gene>
<evidence type="ECO:0000313" key="7">
    <source>
        <dbReference type="EMBL" id="MST88412.1"/>
    </source>
</evidence>
<dbReference type="Pfam" id="PF01479">
    <property type="entry name" value="S4"/>
    <property type="match status" value="1"/>
</dbReference>
<dbReference type="FunFam" id="3.30.70.1560:FF:000001">
    <property type="entry name" value="Pseudouridine synthase"/>
    <property type="match status" value="1"/>
</dbReference>
<dbReference type="FunFam" id="3.10.290.10:FF:000003">
    <property type="entry name" value="Pseudouridine synthase"/>
    <property type="match status" value="1"/>
</dbReference>
<sequence length="237" mass="27036">MRIDKYLAHAGVGSRKEVKKFIKDKRVTLNGTFVRSDKVHITDGDVVCVDGEEVRYQEYVYYMLNKPAGYVSATEDNFDPTVMELIDDYHKDLFPVGRLDKDTEGLLLITNDGQLAHRLLSPKHHVDKTYYALIDGIVDQSDIEAFDDGIELDEFKTKPAGLKILAVKDGQSEIEVTIQEGKFHQVKRMFIARGKKVQYLQRIAMGPLVLDSKLPLKGYRPLTDDEMNSLMNHDMIK</sequence>
<dbReference type="InterPro" id="IPR006145">
    <property type="entry name" value="PsdUridine_synth_RsuA/RluA"/>
</dbReference>
<dbReference type="CDD" id="cd00165">
    <property type="entry name" value="S4"/>
    <property type="match status" value="1"/>
</dbReference>
<feature type="domain" description="RNA-binding S4" evidence="6">
    <location>
        <begin position="1"/>
        <end position="58"/>
    </location>
</feature>
<dbReference type="Gene3D" id="3.10.290.10">
    <property type="entry name" value="RNA-binding S4 domain"/>
    <property type="match status" value="1"/>
</dbReference>
<dbReference type="InterPro" id="IPR042092">
    <property type="entry name" value="PsdUridine_s_RsuA/RluB/E/F_cat"/>
</dbReference>
<dbReference type="RefSeq" id="WP_154514344.1">
    <property type="nucleotide sequence ID" value="NZ_VUNM01000002.1"/>
</dbReference>
<evidence type="ECO:0000313" key="8">
    <source>
        <dbReference type="Proteomes" id="UP000442619"/>
    </source>
</evidence>
<evidence type="ECO:0000256" key="2">
    <source>
        <dbReference type="ARBA" id="ARBA00022884"/>
    </source>
</evidence>
<accession>A0A844FSH5</accession>
<dbReference type="Proteomes" id="UP000442619">
    <property type="component" value="Unassembled WGS sequence"/>
</dbReference>
<name>A0A844FSH5_9FIRM</name>
<dbReference type="GO" id="GO:0005829">
    <property type="term" value="C:cytosol"/>
    <property type="evidence" value="ECO:0007669"/>
    <property type="project" value="UniProtKB-ARBA"/>
</dbReference>
<protein>
    <recommendedName>
        <fullName evidence="5">Pseudouridine synthase</fullName>
        <ecNumber evidence="5">5.4.99.-</ecNumber>
    </recommendedName>
</protein>
<comment type="caution">
    <text evidence="7">The sequence shown here is derived from an EMBL/GenBank/DDBJ whole genome shotgun (WGS) entry which is preliminary data.</text>
</comment>
<dbReference type="EMBL" id="VUNM01000002">
    <property type="protein sequence ID" value="MST88412.1"/>
    <property type="molecule type" value="Genomic_DNA"/>
</dbReference>
<dbReference type="Gene3D" id="3.30.70.580">
    <property type="entry name" value="Pseudouridine synthase I, catalytic domain, N-terminal subdomain"/>
    <property type="match status" value="1"/>
</dbReference>
<dbReference type="PROSITE" id="PS50889">
    <property type="entry name" value="S4"/>
    <property type="match status" value="1"/>
</dbReference>
<dbReference type="InterPro" id="IPR020103">
    <property type="entry name" value="PsdUridine_synth_cat_dom_sf"/>
</dbReference>
<dbReference type="GO" id="GO:0000455">
    <property type="term" value="P:enzyme-directed rRNA pseudouridine synthesis"/>
    <property type="evidence" value="ECO:0007669"/>
    <property type="project" value="UniProtKB-ARBA"/>
</dbReference>
<dbReference type="PANTHER" id="PTHR47683:SF4">
    <property type="entry name" value="PSEUDOURIDINE SYNTHASE"/>
    <property type="match status" value="1"/>
</dbReference>
<keyword evidence="8" id="KW-1185">Reference proteome</keyword>
<dbReference type="Gene3D" id="3.30.70.1560">
    <property type="entry name" value="Alpha-L RNA-binding motif"/>
    <property type="match status" value="1"/>
</dbReference>
<dbReference type="GO" id="GO:0120159">
    <property type="term" value="F:rRNA pseudouridine synthase activity"/>
    <property type="evidence" value="ECO:0007669"/>
    <property type="project" value="UniProtKB-ARBA"/>
</dbReference>
<dbReference type="SMART" id="SM00363">
    <property type="entry name" value="S4"/>
    <property type="match status" value="1"/>
</dbReference>
<dbReference type="InterPro" id="IPR036986">
    <property type="entry name" value="S4_RNA-bd_sf"/>
</dbReference>
<dbReference type="SUPFAM" id="SSF55174">
    <property type="entry name" value="Alpha-L RNA-binding motif"/>
    <property type="match status" value="1"/>
</dbReference>
<dbReference type="EC" id="5.4.99.-" evidence="5"/>
<evidence type="ECO:0000256" key="4">
    <source>
        <dbReference type="PROSITE-ProRule" id="PRU00182"/>
    </source>
</evidence>
<evidence type="ECO:0000256" key="5">
    <source>
        <dbReference type="RuleBase" id="RU003887"/>
    </source>
</evidence>
<dbReference type="AlphaFoldDB" id="A0A844FSH5"/>
<dbReference type="CDD" id="cd02553">
    <property type="entry name" value="PseudoU_synth_RsuA"/>
    <property type="match status" value="1"/>
</dbReference>